<keyword evidence="3" id="KW-0472">Membrane</keyword>
<feature type="transmembrane region" description="Helical" evidence="3">
    <location>
        <begin position="251"/>
        <end position="272"/>
    </location>
</feature>
<dbReference type="RefSeq" id="WP_008733217.1">
    <property type="nucleotide sequence ID" value="NZ_AKFT01000196.1"/>
</dbReference>
<dbReference type="eggNOG" id="COG1989">
    <property type="taxonomic scope" value="Bacteria"/>
</dbReference>
<feature type="transmembrane region" description="Helical" evidence="3">
    <location>
        <begin position="121"/>
        <end position="141"/>
    </location>
</feature>
<organism evidence="6 7">
    <name type="scientific">Actinomyces massiliensis F0489</name>
    <dbReference type="NCBI Taxonomy" id="1125718"/>
    <lineage>
        <taxon>Bacteria</taxon>
        <taxon>Bacillati</taxon>
        <taxon>Actinomycetota</taxon>
        <taxon>Actinomycetes</taxon>
        <taxon>Actinomycetales</taxon>
        <taxon>Actinomycetaceae</taxon>
        <taxon>Actinomyces</taxon>
    </lineage>
</organism>
<dbReference type="PANTHER" id="PTHR30487">
    <property type="entry name" value="TYPE 4 PREPILIN-LIKE PROTEINS LEADER PEPTIDE-PROCESSING ENZYME"/>
    <property type="match status" value="1"/>
</dbReference>
<comment type="similarity">
    <text evidence="1">Belongs to the peptidase A24 family.</text>
</comment>
<feature type="transmembrane region" description="Helical" evidence="3">
    <location>
        <begin position="209"/>
        <end position="231"/>
    </location>
</feature>
<evidence type="ECO:0000256" key="3">
    <source>
        <dbReference type="SAM" id="Phobius"/>
    </source>
</evidence>
<dbReference type="GO" id="GO:0004190">
    <property type="term" value="F:aspartic-type endopeptidase activity"/>
    <property type="evidence" value="ECO:0007669"/>
    <property type="project" value="InterPro"/>
</dbReference>
<feature type="compositionally biased region" description="Polar residues" evidence="2">
    <location>
        <begin position="104"/>
        <end position="114"/>
    </location>
</feature>
<dbReference type="InterPro" id="IPR050882">
    <property type="entry name" value="Prepilin_peptidase/N-MTase"/>
</dbReference>
<evidence type="ECO:0000256" key="1">
    <source>
        <dbReference type="ARBA" id="ARBA00005801"/>
    </source>
</evidence>
<evidence type="ECO:0000256" key="4">
    <source>
        <dbReference type="SAM" id="SignalP"/>
    </source>
</evidence>
<keyword evidence="3" id="KW-1133">Transmembrane helix</keyword>
<dbReference type="Pfam" id="PF01478">
    <property type="entry name" value="Peptidase_A24"/>
    <property type="match status" value="1"/>
</dbReference>
<evidence type="ECO:0000313" key="6">
    <source>
        <dbReference type="EMBL" id="EJF37984.1"/>
    </source>
</evidence>
<accession>J0MUI7</accession>
<sequence length="302" mass="30901">MSLFHPWALAAVAACSVALVAGPVSAWTRRYVRQPLRDYNDDSVDSATSDDDGRAHAGDDIIIASGSSEAEADDVAAGIIDAGTSRTAAVVGTRTRQTRRGQDQRPSPSAQSTYPTLRRPALLAVIPQSLLALALCGFCAWWGTTADALGATLVAVPVYAMLGSAASVDAVSHLLPNRLLGTTAIWLVACGAVSILVDPGSIRDALRAVLCALAVGAIGLLLAFIGSGLGLGDVKLGALIGLWLGWHGASILVASLCTGIILGGLAAILLLLTRRAGRKSSIAYGPYLIAGALMGWPLAVVS</sequence>
<dbReference type="Proteomes" id="UP000002941">
    <property type="component" value="Unassembled WGS sequence"/>
</dbReference>
<feature type="domain" description="Prepilin type IV endopeptidase peptidase" evidence="5">
    <location>
        <begin position="159"/>
        <end position="262"/>
    </location>
</feature>
<keyword evidence="4" id="KW-0732">Signal</keyword>
<dbReference type="GO" id="GO:0006465">
    <property type="term" value="P:signal peptide processing"/>
    <property type="evidence" value="ECO:0007669"/>
    <property type="project" value="TreeGrafter"/>
</dbReference>
<evidence type="ECO:0000259" key="5">
    <source>
        <dbReference type="Pfam" id="PF01478"/>
    </source>
</evidence>
<feature type="transmembrane region" description="Helical" evidence="3">
    <location>
        <begin position="179"/>
        <end position="197"/>
    </location>
</feature>
<reference evidence="6 7" key="1">
    <citation type="submission" date="2012-05" db="EMBL/GenBank/DDBJ databases">
        <authorList>
            <person name="Harkins D.M."/>
            <person name="Madupu R."/>
            <person name="Durkin A.S."/>
            <person name="Torralba M."/>
            <person name="Methe B."/>
            <person name="Sutton G.G."/>
            <person name="Nelson K.E."/>
        </authorList>
    </citation>
    <scope>NUCLEOTIDE SEQUENCE [LARGE SCALE GENOMIC DNA]</scope>
    <source>
        <strain evidence="6 7">F0489</strain>
    </source>
</reference>
<proteinExistence type="inferred from homology"/>
<dbReference type="PANTHER" id="PTHR30487:SF0">
    <property type="entry name" value="PREPILIN LEADER PEPTIDASE_N-METHYLTRANSFERASE-RELATED"/>
    <property type="match status" value="1"/>
</dbReference>
<evidence type="ECO:0000256" key="2">
    <source>
        <dbReference type="SAM" id="MobiDB-lite"/>
    </source>
</evidence>
<feature type="transmembrane region" description="Helical" evidence="3">
    <location>
        <begin position="284"/>
        <end position="301"/>
    </location>
</feature>
<feature type="region of interest" description="Disordered" evidence="2">
    <location>
        <begin position="90"/>
        <end position="114"/>
    </location>
</feature>
<keyword evidence="3" id="KW-0812">Transmembrane</keyword>
<dbReference type="Gene3D" id="1.20.120.1220">
    <property type="match status" value="1"/>
</dbReference>
<dbReference type="InterPro" id="IPR000045">
    <property type="entry name" value="Prepilin_IV_endopep_pep"/>
</dbReference>
<gene>
    <name evidence="6" type="ORF">HMPREF1318_1595</name>
</gene>
<comment type="caution">
    <text evidence="6">The sequence shown here is derived from an EMBL/GenBank/DDBJ whole genome shotgun (WGS) entry which is preliminary data.</text>
</comment>
<dbReference type="AlphaFoldDB" id="J0MUI7"/>
<dbReference type="EMBL" id="AKFT01000196">
    <property type="protein sequence ID" value="EJF37984.1"/>
    <property type="molecule type" value="Genomic_DNA"/>
</dbReference>
<keyword evidence="7" id="KW-1185">Reference proteome</keyword>
<evidence type="ECO:0000313" key="7">
    <source>
        <dbReference type="Proteomes" id="UP000002941"/>
    </source>
</evidence>
<dbReference type="GO" id="GO:0005886">
    <property type="term" value="C:plasma membrane"/>
    <property type="evidence" value="ECO:0007669"/>
    <property type="project" value="TreeGrafter"/>
</dbReference>
<feature type="signal peptide" evidence="4">
    <location>
        <begin position="1"/>
        <end position="26"/>
    </location>
</feature>
<dbReference type="OrthoDB" id="3253718at2"/>
<dbReference type="PATRIC" id="fig|1125718.3.peg.2517"/>
<name>J0MUI7_9ACTO</name>
<feature type="chain" id="PRO_5003736531" evidence="4">
    <location>
        <begin position="27"/>
        <end position="302"/>
    </location>
</feature>
<protein>
    <submittedName>
        <fullName evidence="6">Peptidase, A24 type IV prepilin peptidase family protein</fullName>
    </submittedName>
</protein>